<comment type="caution">
    <text evidence="4">The sequence shown here is derived from an EMBL/GenBank/DDBJ whole genome shotgun (WGS) entry which is preliminary data.</text>
</comment>
<proteinExistence type="predicted"/>
<dbReference type="Proteomes" id="UP000324575">
    <property type="component" value="Unassembled WGS sequence"/>
</dbReference>
<dbReference type="Pfam" id="PF13505">
    <property type="entry name" value="OMP_b-brl"/>
    <property type="match status" value="1"/>
</dbReference>
<reference evidence="4 5" key="1">
    <citation type="submission" date="2019-03" db="EMBL/GenBank/DDBJ databases">
        <title>Single cell metagenomics reveals metabolic interactions within the superorganism composed of flagellate Streblomastix strix and complex community of Bacteroidetes bacteria on its surface.</title>
        <authorList>
            <person name="Treitli S.C."/>
            <person name="Kolisko M."/>
            <person name="Husnik F."/>
            <person name="Keeling P."/>
            <person name="Hampl V."/>
        </authorList>
    </citation>
    <scope>NUCLEOTIDE SEQUENCE [LARGE SCALE GENOMIC DNA]</scope>
    <source>
        <strain evidence="4">St1</strain>
    </source>
</reference>
<dbReference type="EMBL" id="SNRX01000030">
    <property type="protein sequence ID" value="KAA6301073.1"/>
    <property type="molecule type" value="Genomic_DNA"/>
</dbReference>
<protein>
    <recommendedName>
        <fullName evidence="3">Outer membrane protein beta-barrel domain-containing protein</fullName>
    </recommendedName>
</protein>
<gene>
    <name evidence="4" type="ORF">EZS26_002789</name>
</gene>
<organism evidence="4 5">
    <name type="scientific">Candidatus Ordinivivax streblomastigis</name>
    <dbReference type="NCBI Taxonomy" id="2540710"/>
    <lineage>
        <taxon>Bacteria</taxon>
        <taxon>Pseudomonadati</taxon>
        <taxon>Bacteroidota</taxon>
        <taxon>Bacteroidia</taxon>
        <taxon>Bacteroidales</taxon>
        <taxon>Candidatus Ordinivivax</taxon>
    </lineage>
</organism>
<evidence type="ECO:0000313" key="4">
    <source>
        <dbReference type="EMBL" id="KAA6301073.1"/>
    </source>
</evidence>
<dbReference type="SUPFAM" id="SSF56925">
    <property type="entry name" value="OMPA-like"/>
    <property type="match status" value="1"/>
</dbReference>
<evidence type="ECO:0000259" key="3">
    <source>
        <dbReference type="Pfam" id="PF13505"/>
    </source>
</evidence>
<name>A0A5M8NWI7_9BACT</name>
<sequence>MKKIVLILLSGFFGLTTFAQGGDVTIGAQGGYTTKFKGTVYGLNLSYGVNNMLEISASEMMSTDLMKYDLLYKKDYRLKLFSATHLNIRFLLLNFGDFATGPGVGAQYLIYRYQPVPNEYLDRDFNGLGFNIGWHARCNVTENLRINAGWHYSSIKEENSYNTFYLGIGYAFNLY</sequence>
<evidence type="ECO:0000313" key="5">
    <source>
        <dbReference type="Proteomes" id="UP000324575"/>
    </source>
</evidence>
<feature type="signal peptide" evidence="2">
    <location>
        <begin position="1"/>
        <end position="21"/>
    </location>
</feature>
<dbReference type="Gene3D" id="2.40.160.20">
    <property type="match status" value="1"/>
</dbReference>
<keyword evidence="1 2" id="KW-0732">Signal</keyword>
<dbReference type="InterPro" id="IPR011250">
    <property type="entry name" value="OMP/PagP_B-barrel"/>
</dbReference>
<dbReference type="AlphaFoldDB" id="A0A5M8NWI7"/>
<feature type="chain" id="PRO_5024326067" description="Outer membrane protein beta-barrel domain-containing protein" evidence="2">
    <location>
        <begin position="22"/>
        <end position="175"/>
    </location>
</feature>
<evidence type="ECO:0000256" key="1">
    <source>
        <dbReference type="ARBA" id="ARBA00022729"/>
    </source>
</evidence>
<dbReference type="InterPro" id="IPR027385">
    <property type="entry name" value="Beta-barrel_OMP"/>
</dbReference>
<accession>A0A5M8NWI7</accession>
<feature type="domain" description="Outer membrane protein beta-barrel" evidence="3">
    <location>
        <begin position="8"/>
        <end position="172"/>
    </location>
</feature>
<evidence type="ECO:0000256" key="2">
    <source>
        <dbReference type="SAM" id="SignalP"/>
    </source>
</evidence>